<dbReference type="CDD" id="cd21036">
    <property type="entry name" value="WH_MUS81"/>
    <property type="match status" value="1"/>
</dbReference>
<keyword evidence="13 17" id="KW-0233">DNA recombination</keyword>
<keyword evidence="6 17" id="KW-0540">Nuclease</keyword>
<evidence type="ECO:0000256" key="3">
    <source>
        <dbReference type="ARBA" id="ARBA00010015"/>
    </source>
</evidence>
<name>W9SIH9_9ROSA</name>
<evidence type="ECO:0000256" key="2">
    <source>
        <dbReference type="ARBA" id="ARBA00004123"/>
    </source>
</evidence>
<evidence type="ECO:0000256" key="14">
    <source>
        <dbReference type="ARBA" id="ARBA00023204"/>
    </source>
</evidence>
<keyword evidence="21" id="KW-1185">Reference proteome</keyword>
<comment type="subunit">
    <text evidence="17">Interacts with EME1.</text>
</comment>
<dbReference type="InterPro" id="IPR036388">
    <property type="entry name" value="WH-like_DNA-bd_sf"/>
</dbReference>
<dbReference type="Gene3D" id="3.40.50.10130">
    <property type="match status" value="1"/>
</dbReference>
<keyword evidence="10" id="KW-0498">Mitosis</keyword>
<keyword evidence="9 17" id="KW-0227">DNA damage</keyword>
<evidence type="ECO:0000256" key="5">
    <source>
        <dbReference type="ARBA" id="ARBA00022618"/>
    </source>
</evidence>
<evidence type="ECO:0000256" key="9">
    <source>
        <dbReference type="ARBA" id="ARBA00022763"/>
    </source>
</evidence>
<evidence type="ECO:0000256" key="11">
    <source>
        <dbReference type="ARBA" id="ARBA00022801"/>
    </source>
</evidence>
<keyword evidence="8 17" id="KW-0255">Endonuclease</keyword>
<dbReference type="GO" id="GO:0008821">
    <property type="term" value="F:crossover junction DNA endonuclease activity"/>
    <property type="evidence" value="ECO:0007669"/>
    <property type="project" value="UniProtKB-UniRule"/>
</dbReference>
<dbReference type="Proteomes" id="UP000030645">
    <property type="component" value="Unassembled WGS sequence"/>
</dbReference>
<dbReference type="Pfam" id="PF02732">
    <property type="entry name" value="ERCC4"/>
    <property type="match status" value="1"/>
</dbReference>
<proteinExistence type="inferred from homology"/>
<dbReference type="eggNOG" id="KOG2379">
    <property type="taxonomic scope" value="Eukaryota"/>
</dbReference>
<evidence type="ECO:0000256" key="13">
    <source>
        <dbReference type="ARBA" id="ARBA00023172"/>
    </source>
</evidence>
<evidence type="ECO:0000256" key="16">
    <source>
        <dbReference type="ARBA" id="ARBA00023254"/>
    </source>
</evidence>
<evidence type="ECO:0000313" key="20">
    <source>
        <dbReference type="EMBL" id="EXC10448.1"/>
    </source>
</evidence>
<dbReference type="GO" id="GO:0000727">
    <property type="term" value="P:double-strand break repair via break-induced replication"/>
    <property type="evidence" value="ECO:0007669"/>
    <property type="project" value="UniProtKB-UniRule"/>
</dbReference>
<dbReference type="SMART" id="SM00891">
    <property type="entry name" value="ERCC4"/>
    <property type="match status" value="1"/>
</dbReference>
<dbReference type="GO" id="GO:0051301">
    <property type="term" value="P:cell division"/>
    <property type="evidence" value="ECO:0007669"/>
    <property type="project" value="UniProtKB-KW"/>
</dbReference>
<dbReference type="Gene3D" id="1.10.10.10">
    <property type="entry name" value="Winged helix-like DNA-binding domain superfamily/Winged helix DNA-binding domain"/>
    <property type="match status" value="1"/>
</dbReference>
<dbReference type="InterPro" id="IPR042530">
    <property type="entry name" value="EME1/EME2_C"/>
</dbReference>
<comment type="cofactor">
    <cofactor evidence="1 17">
        <name>Mg(2+)</name>
        <dbReference type="ChEBI" id="CHEBI:18420"/>
    </cofactor>
</comment>
<comment type="similarity">
    <text evidence="3 17">Belongs to the XPF family.</text>
</comment>
<keyword evidence="5" id="KW-0132">Cell division</keyword>
<dbReference type="Pfam" id="PF21136">
    <property type="entry name" value="WHD_MUS81"/>
    <property type="match status" value="1"/>
</dbReference>
<evidence type="ECO:0000256" key="8">
    <source>
        <dbReference type="ARBA" id="ARBA00022759"/>
    </source>
</evidence>
<dbReference type="SUPFAM" id="SSF52980">
    <property type="entry name" value="Restriction endonuclease-like"/>
    <property type="match status" value="1"/>
</dbReference>
<dbReference type="InterPro" id="IPR006166">
    <property type="entry name" value="ERCC4_domain"/>
</dbReference>
<dbReference type="InterPro" id="IPR011335">
    <property type="entry name" value="Restrct_endonuc-II-like"/>
</dbReference>
<keyword evidence="7 17" id="KW-0479">Metal-binding</keyword>
<comment type="function">
    <text evidence="17">Interacts with EME1 to form a DNA structure-specific endonuclease with substrate preference for branched DNA structures with a 5'-end at the branch nick. Typical substrates include 3'-flap structures, D-loops, replication forks and nicked Holliday junctions. May be required in mitosis for the processing of stalled or collapsed replication fork intermediates. May be required in meiosis for the repair of meiosis-specific double strand breaks subsequent to single-end invasion (SEI).</text>
</comment>
<dbReference type="CDD" id="cd20074">
    <property type="entry name" value="XPF_nuclease_Mus81"/>
    <property type="match status" value="1"/>
</dbReference>
<evidence type="ECO:0000256" key="12">
    <source>
        <dbReference type="ARBA" id="ARBA00022842"/>
    </source>
</evidence>
<evidence type="ECO:0000256" key="17">
    <source>
        <dbReference type="RuleBase" id="RU369042"/>
    </source>
</evidence>
<accession>W9SIH9</accession>
<evidence type="ECO:0000256" key="10">
    <source>
        <dbReference type="ARBA" id="ARBA00022776"/>
    </source>
</evidence>
<keyword evidence="16" id="KW-0469">Meiosis</keyword>
<dbReference type="STRING" id="981085.W9SIH9"/>
<dbReference type="PANTHER" id="PTHR13451">
    <property type="entry name" value="CLASS II CROSSOVER JUNCTION ENDONUCLEASE MUS81"/>
    <property type="match status" value="1"/>
</dbReference>
<dbReference type="FunFam" id="3.40.50.10130:FF:000005">
    <property type="entry name" value="crossover junction endonuclease MUS81 isoform X1"/>
    <property type="match status" value="1"/>
</dbReference>
<evidence type="ECO:0000256" key="15">
    <source>
        <dbReference type="ARBA" id="ARBA00023242"/>
    </source>
</evidence>
<evidence type="ECO:0000256" key="6">
    <source>
        <dbReference type="ARBA" id="ARBA00022722"/>
    </source>
</evidence>
<dbReference type="InterPro" id="IPR027421">
    <property type="entry name" value="DNA_pol_lamdba_lyase_dom_sf"/>
</dbReference>
<dbReference type="Gene3D" id="1.10.150.670">
    <property type="entry name" value="Crossover junction endonuclease EME1, DNA-binding domain"/>
    <property type="match status" value="1"/>
</dbReference>
<protein>
    <recommendedName>
        <fullName evidence="4 17">Crossover junction endonuclease MUS81</fullName>
        <ecNumber evidence="17">3.1.22.-</ecNumber>
    </recommendedName>
</protein>
<feature type="domain" description="ERCC4" evidence="19">
    <location>
        <begin position="405"/>
        <end position="522"/>
    </location>
</feature>
<dbReference type="InterPro" id="IPR047416">
    <property type="entry name" value="XPF_nuclease_Mus81"/>
</dbReference>
<dbReference type="EC" id="3.1.22.-" evidence="17"/>
<evidence type="ECO:0000256" key="7">
    <source>
        <dbReference type="ARBA" id="ARBA00022723"/>
    </source>
</evidence>
<organism evidence="20 21">
    <name type="scientific">Morus notabilis</name>
    <dbReference type="NCBI Taxonomy" id="981085"/>
    <lineage>
        <taxon>Eukaryota</taxon>
        <taxon>Viridiplantae</taxon>
        <taxon>Streptophyta</taxon>
        <taxon>Embryophyta</taxon>
        <taxon>Tracheophyta</taxon>
        <taxon>Spermatophyta</taxon>
        <taxon>Magnoliopsida</taxon>
        <taxon>eudicotyledons</taxon>
        <taxon>Gunneridae</taxon>
        <taxon>Pentapetalae</taxon>
        <taxon>rosids</taxon>
        <taxon>fabids</taxon>
        <taxon>Rosales</taxon>
        <taxon>Moraceae</taxon>
        <taxon>Moreae</taxon>
        <taxon>Morus</taxon>
    </lineage>
</organism>
<feature type="region of interest" description="Disordered" evidence="18">
    <location>
        <begin position="210"/>
        <end position="230"/>
    </location>
</feature>
<keyword evidence="12 17" id="KW-0460">Magnesium</keyword>
<reference evidence="21" key="1">
    <citation type="submission" date="2013-01" db="EMBL/GenBank/DDBJ databases">
        <title>Draft Genome Sequence of a Mulberry Tree, Morus notabilis C.K. Schneid.</title>
        <authorList>
            <person name="He N."/>
            <person name="Zhao S."/>
        </authorList>
    </citation>
    <scope>NUCLEOTIDE SEQUENCE</scope>
</reference>
<gene>
    <name evidence="20" type="ORF">L484_008614</name>
</gene>
<evidence type="ECO:0000259" key="19">
    <source>
        <dbReference type="SMART" id="SM00891"/>
    </source>
</evidence>
<evidence type="ECO:0000256" key="4">
    <source>
        <dbReference type="ARBA" id="ARBA00017114"/>
    </source>
</evidence>
<dbReference type="GO" id="GO:0048257">
    <property type="term" value="F:3'-flap endonuclease activity"/>
    <property type="evidence" value="ECO:0007669"/>
    <property type="project" value="TreeGrafter"/>
</dbReference>
<dbReference type="GO" id="GO:0046872">
    <property type="term" value="F:metal ion binding"/>
    <property type="evidence" value="ECO:0007669"/>
    <property type="project" value="UniProtKB-UniRule"/>
</dbReference>
<evidence type="ECO:0000313" key="21">
    <source>
        <dbReference type="Proteomes" id="UP000030645"/>
    </source>
</evidence>
<dbReference type="FunFam" id="1.10.10.10:FF:000307">
    <property type="entry name" value="Crossover junction endonuclease MUS81"/>
    <property type="match status" value="1"/>
</dbReference>
<dbReference type="InterPro" id="IPR033309">
    <property type="entry name" value="Mus81"/>
</dbReference>
<dbReference type="GO" id="GO:0031573">
    <property type="term" value="P:mitotic intra-S DNA damage checkpoint signaling"/>
    <property type="evidence" value="ECO:0007669"/>
    <property type="project" value="TreeGrafter"/>
</dbReference>
<dbReference type="PANTHER" id="PTHR13451:SF0">
    <property type="entry name" value="CROSSOVER JUNCTION ENDONUCLEASE MUS81"/>
    <property type="match status" value="1"/>
</dbReference>
<evidence type="ECO:0000256" key="1">
    <source>
        <dbReference type="ARBA" id="ARBA00001946"/>
    </source>
</evidence>
<dbReference type="GO" id="GO:0005634">
    <property type="term" value="C:nucleus"/>
    <property type="evidence" value="ECO:0007669"/>
    <property type="project" value="UniProtKB-SubCell"/>
</dbReference>
<dbReference type="InterPro" id="IPR047417">
    <property type="entry name" value="WHD_MUS81"/>
</dbReference>
<keyword evidence="14 17" id="KW-0234">DNA repair</keyword>
<dbReference type="GO" id="GO:0006308">
    <property type="term" value="P:DNA catabolic process"/>
    <property type="evidence" value="ECO:0007669"/>
    <property type="project" value="UniProtKB-UniRule"/>
</dbReference>
<dbReference type="AlphaFoldDB" id="W9SIH9"/>
<sequence>MERRKLAVKCRENEELAEYMLTKWQEMADQRPKGISENIEKTLSKAYSNLCSSKNPVQTLKDFSQIKGVGKWILKHMQGFFKTDLSIAEPENLTKNGKKTKRATRYLPQKYSVAYALLITLYRGIENGNEFMRKQELIDAAEASGLSRVPIAPEMGKGKPGSFGSSPREWYSGWTSMKTLVTKGLVVKSSCPAKYMLTQEGKEAARECISRSGLPDPSKDTSTSEGLCDPGTHNMQDIELVQSDSESDVEVMASPVNLRRQKPMDISPDYLERLVKMGYSKDRILQACCEVSKTSGTKDTGSSWLSILCHLREDEVYGSGSQTARKECPTISTPIDANGQVRGLSHHTGHMAKKFSSVDCKPNSNVCRACSSPGQRSRLDGQGFNILSMPPLSFGEIFEDAYEVVLVLDDREQFANKGSRSSKIIESVSSQFKIKIEASSLNPSSFSSSCCCNMNGRLPVGDGIWIARHKYLGREYVLDFIVERKKIGDLRSSIRDNRYRDQKLRLLRCGLKKLIYLVEGDPNYSEAAESIKTACFTTEILEGFDVQRTSGLSDTLKKYGHLTQAITEYYKTQIPEEVHEQTRVCPPFKEFIKKCEELDKMTVNDLFAIQLMQVQQVTEEVAMAVVDLYPTILSLASAYSLLEGDIAAQQDMLRKQSNNVVSAAASRNIFQLIWGN</sequence>
<evidence type="ECO:0000256" key="18">
    <source>
        <dbReference type="SAM" id="MobiDB-lite"/>
    </source>
</evidence>
<dbReference type="EMBL" id="KE345641">
    <property type="protein sequence ID" value="EXC10448.1"/>
    <property type="molecule type" value="Genomic_DNA"/>
</dbReference>
<dbReference type="GO" id="GO:0000712">
    <property type="term" value="P:resolution of meiotic recombination intermediates"/>
    <property type="evidence" value="ECO:0007669"/>
    <property type="project" value="TreeGrafter"/>
</dbReference>
<keyword evidence="11 17" id="KW-0378">Hydrolase</keyword>
<keyword evidence="10" id="KW-0131">Cell cycle</keyword>
<keyword evidence="15 17" id="KW-0539">Nucleus</keyword>
<dbReference type="Gene3D" id="1.10.150.110">
    <property type="entry name" value="DNA polymerase beta, N-terminal domain-like"/>
    <property type="match status" value="1"/>
</dbReference>
<comment type="subcellular location">
    <subcellularLocation>
        <location evidence="2 17">Nucleus</location>
    </subcellularLocation>
</comment>
<dbReference type="GO" id="GO:0003677">
    <property type="term" value="F:DNA binding"/>
    <property type="evidence" value="ECO:0007669"/>
    <property type="project" value="UniProtKB-UniRule"/>
</dbReference>
<dbReference type="GO" id="GO:0048476">
    <property type="term" value="C:Holliday junction resolvase complex"/>
    <property type="evidence" value="ECO:0007669"/>
    <property type="project" value="UniProtKB-UniRule"/>
</dbReference>